<dbReference type="EMBL" id="CAEQ01002105">
    <property type="protein sequence ID" value="CCD15923.1"/>
    <property type="molecule type" value="Genomic_DNA"/>
</dbReference>
<dbReference type="Proteomes" id="UP000000702">
    <property type="component" value="Unassembled WGS sequence"/>
</dbReference>
<sequence>MTSPHFTYETSFNVYTKLLSFLLSLSPSCRRRYYNLVYPNCKFPSVFGEMRRTALPHTTMNPDYGSNKNKTKKKNSGWLIMKTAVTFNNMSCIIQSMKCLNEKMQQQKLYNTSQNEMKLNNNNNNKDNKDNNDYCDGFLRHSRSRTCPAHRSTSRSSRLPPHTDDSNTQ</sequence>
<reference evidence="2 3" key="2">
    <citation type="journal article" date="2012" name="Proc. Natl. Acad. Sci. U.S.A.">
        <title>Antigenic diversity is generated by distinct evolutionary mechanisms in African trypanosome species.</title>
        <authorList>
            <person name="Jackson A.P."/>
            <person name="Berry A."/>
            <person name="Aslett M."/>
            <person name="Allison H.C."/>
            <person name="Burton P."/>
            <person name="Vavrova-Anderson J."/>
            <person name="Brown R."/>
            <person name="Browne H."/>
            <person name="Corton N."/>
            <person name="Hauser H."/>
            <person name="Gamble J."/>
            <person name="Gilderthorp R."/>
            <person name="Marcello L."/>
            <person name="McQuillan J."/>
            <person name="Otto T.D."/>
            <person name="Quail M.A."/>
            <person name="Sanders M.J."/>
            <person name="van Tonder A."/>
            <person name="Ginger M.L."/>
            <person name="Field M.C."/>
            <person name="Barry J.D."/>
            <person name="Hertz-Fowler C."/>
            <person name="Berriman M."/>
        </authorList>
    </citation>
    <scope>NUCLEOTIDE SEQUENCE [LARGE SCALE GENOMIC DNA]</scope>
    <source>
        <strain evidence="2 3">IL3000</strain>
    </source>
</reference>
<keyword evidence="3" id="KW-1185">Reference proteome</keyword>
<dbReference type="VEuPathDB" id="TriTrypDB:TcIL3000_0_09150"/>
<organism evidence="2 3">
    <name type="scientific">Trypanosoma congolense (strain IL3000)</name>
    <dbReference type="NCBI Taxonomy" id="1068625"/>
    <lineage>
        <taxon>Eukaryota</taxon>
        <taxon>Discoba</taxon>
        <taxon>Euglenozoa</taxon>
        <taxon>Kinetoplastea</taxon>
        <taxon>Metakinetoplastina</taxon>
        <taxon>Trypanosomatida</taxon>
        <taxon>Trypanosomatidae</taxon>
        <taxon>Trypanosoma</taxon>
        <taxon>Nannomonas</taxon>
    </lineage>
</organism>
<dbReference type="AlphaFoldDB" id="F9WF55"/>
<comment type="caution">
    <text evidence="2">The sequence shown here is derived from an EMBL/GenBank/DDBJ whole genome shotgun (WGS) entry which is preliminary data.</text>
</comment>
<protein>
    <submittedName>
        <fullName evidence="2">WGS project CAEQ00000000 data, annotated contig 351</fullName>
    </submittedName>
</protein>
<reference evidence="3" key="1">
    <citation type="submission" date="2011-07" db="EMBL/GenBank/DDBJ databases">
        <title>Divergent evolution of antigenic variation in African trypanosomes.</title>
        <authorList>
            <person name="Jackson A.P."/>
            <person name="Berry A."/>
            <person name="Allison H.C."/>
            <person name="Burton P."/>
            <person name="Anderson J."/>
            <person name="Aslett M."/>
            <person name="Brown R."/>
            <person name="Corton N."/>
            <person name="Harris D."/>
            <person name="Hauser H."/>
            <person name="Gamble J."/>
            <person name="Gilderthorp R."/>
            <person name="McQuillan J."/>
            <person name="Quail M.A."/>
            <person name="Sanders M."/>
            <person name="Van Tonder A."/>
            <person name="Ginger M.L."/>
            <person name="Donelson J.E."/>
            <person name="Field M.C."/>
            <person name="Barry J.D."/>
            <person name="Berriman M."/>
            <person name="Hertz-Fowler C."/>
        </authorList>
    </citation>
    <scope>NUCLEOTIDE SEQUENCE [LARGE SCALE GENOMIC DNA]</scope>
    <source>
        <strain evidence="3">IL3000</strain>
    </source>
</reference>
<gene>
    <name evidence="2" type="ORF">TCIL3000_0_09150</name>
</gene>
<proteinExistence type="predicted"/>
<name>F9WF55_TRYCI</name>
<evidence type="ECO:0000313" key="2">
    <source>
        <dbReference type="EMBL" id="CCD15923.1"/>
    </source>
</evidence>
<evidence type="ECO:0000313" key="3">
    <source>
        <dbReference type="Proteomes" id="UP000000702"/>
    </source>
</evidence>
<evidence type="ECO:0000256" key="1">
    <source>
        <dbReference type="SAM" id="MobiDB-lite"/>
    </source>
</evidence>
<feature type="region of interest" description="Disordered" evidence="1">
    <location>
        <begin position="116"/>
        <end position="169"/>
    </location>
</feature>
<accession>F9WF55</accession>